<dbReference type="Pfam" id="PF03372">
    <property type="entry name" value="Exo_endo_phos"/>
    <property type="match status" value="1"/>
</dbReference>
<keyword evidence="2" id="KW-0255">Endonuclease</keyword>
<comment type="caution">
    <text evidence="2">The sequence shown here is derived from an EMBL/GenBank/DDBJ whole genome shotgun (WGS) entry which is preliminary data.</text>
</comment>
<proteinExistence type="predicted"/>
<dbReference type="Gene3D" id="3.60.10.10">
    <property type="entry name" value="Endonuclease/exonuclease/phosphatase"/>
    <property type="match status" value="1"/>
</dbReference>
<name>A0A429V6Z7_9SPHN</name>
<reference evidence="2 3" key="1">
    <citation type="submission" date="2018-12" db="EMBL/GenBank/DDBJ databases">
        <title>Sphingomonas sp. HMF7854 Genome sequencing and assembly.</title>
        <authorList>
            <person name="Cha I."/>
            <person name="Kang H."/>
            <person name="Kim H."/>
            <person name="Kang J."/>
            <person name="Joh K."/>
        </authorList>
    </citation>
    <scope>NUCLEOTIDE SEQUENCE [LARGE SCALE GENOMIC DNA]</scope>
    <source>
        <strain evidence="2 3">HMF7854</strain>
    </source>
</reference>
<keyword evidence="3" id="KW-1185">Reference proteome</keyword>
<feature type="domain" description="Endonuclease/exonuclease/phosphatase" evidence="1">
    <location>
        <begin position="10"/>
        <end position="247"/>
    </location>
</feature>
<keyword evidence="2" id="KW-0378">Hydrolase</keyword>
<dbReference type="RefSeq" id="WP_126717553.1">
    <property type="nucleotide sequence ID" value="NZ_RWJF01000001.1"/>
</dbReference>
<dbReference type="PANTHER" id="PTHR14859:SF15">
    <property type="entry name" value="ENDONUCLEASE_EXONUCLEASE_PHOSPHATASE DOMAIN-CONTAINING PROTEIN"/>
    <property type="match status" value="1"/>
</dbReference>
<gene>
    <name evidence="2" type="ORF">HMF7854_01880</name>
</gene>
<dbReference type="AlphaFoldDB" id="A0A429V6Z7"/>
<dbReference type="GO" id="GO:0004519">
    <property type="term" value="F:endonuclease activity"/>
    <property type="evidence" value="ECO:0007669"/>
    <property type="project" value="UniProtKB-KW"/>
</dbReference>
<evidence type="ECO:0000313" key="3">
    <source>
        <dbReference type="Proteomes" id="UP000274661"/>
    </source>
</evidence>
<evidence type="ECO:0000313" key="2">
    <source>
        <dbReference type="EMBL" id="RST29714.1"/>
    </source>
</evidence>
<keyword evidence="2" id="KW-0540">Nuclease</keyword>
<dbReference type="Proteomes" id="UP000274661">
    <property type="component" value="Unassembled WGS sequence"/>
</dbReference>
<dbReference type="InterPro" id="IPR036691">
    <property type="entry name" value="Endo/exonu/phosph_ase_sf"/>
</dbReference>
<evidence type="ECO:0000259" key="1">
    <source>
        <dbReference type="Pfam" id="PF03372"/>
    </source>
</evidence>
<accession>A0A429V6Z7</accession>
<sequence>MSSPSTITVASFNIRKAIGTDRRRDPQRILDVLNEVGADIVALQEADKRFGGRGSALPHELIDTHGLYRPVPFGVKNRRMLDGMPGSEQLDRFLKLDTRNIGWHGNALLVRPHVQLMDCSALELPTLEPRGAVLAEFLVHDQPVRVIGMHLDLSGLWRRRQMRAIMDRIAERQQPMPTVLMGDTNEWRSSGGCLHELGDQYRLAPTGPSFHARRPVAALDKIIVGRELRIDAAGVHHSEAARRASDHLPVWARLSL</sequence>
<dbReference type="InterPro" id="IPR005135">
    <property type="entry name" value="Endo/exonuclease/phosphatase"/>
</dbReference>
<dbReference type="PANTHER" id="PTHR14859">
    <property type="entry name" value="CALCOFLUOR WHITE HYPERSENSITIVE PROTEIN PRECURSOR"/>
    <property type="match status" value="1"/>
</dbReference>
<organism evidence="2 3">
    <name type="scientific">Sphingomonas ginkgonis</name>
    <dbReference type="NCBI Taxonomy" id="2315330"/>
    <lineage>
        <taxon>Bacteria</taxon>
        <taxon>Pseudomonadati</taxon>
        <taxon>Pseudomonadota</taxon>
        <taxon>Alphaproteobacteria</taxon>
        <taxon>Sphingomonadales</taxon>
        <taxon>Sphingomonadaceae</taxon>
        <taxon>Sphingomonas</taxon>
    </lineage>
</organism>
<dbReference type="GO" id="GO:0006506">
    <property type="term" value="P:GPI anchor biosynthetic process"/>
    <property type="evidence" value="ECO:0007669"/>
    <property type="project" value="TreeGrafter"/>
</dbReference>
<protein>
    <submittedName>
        <fullName evidence="2">Endonuclease</fullName>
    </submittedName>
</protein>
<dbReference type="OrthoDB" id="9813425at2"/>
<dbReference type="InterPro" id="IPR051916">
    <property type="entry name" value="GPI-anchor_lipid_remodeler"/>
</dbReference>
<dbReference type="SUPFAM" id="SSF56219">
    <property type="entry name" value="DNase I-like"/>
    <property type="match status" value="1"/>
</dbReference>
<dbReference type="GO" id="GO:0016020">
    <property type="term" value="C:membrane"/>
    <property type="evidence" value="ECO:0007669"/>
    <property type="project" value="GOC"/>
</dbReference>
<dbReference type="EMBL" id="RWJF01000001">
    <property type="protein sequence ID" value="RST29714.1"/>
    <property type="molecule type" value="Genomic_DNA"/>
</dbReference>